<organism evidence="1">
    <name type="scientific">uncultured Paludibacter sp</name>
    <dbReference type="NCBI Taxonomy" id="497635"/>
    <lineage>
        <taxon>Bacteria</taxon>
        <taxon>Pseudomonadati</taxon>
        <taxon>Bacteroidota</taxon>
        <taxon>Bacteroidia</taxon>
        <taxon>Bacteroidales</taxon>
        <taxon>Paludibacteraceae</taxon>
        <taxon>Paludibacter</taxon>
        <taxon>environmental samples</taxon>
    </lineage>
</organism>
<evidence type="ECO:0000313" key="1">
    <source>
        <dbReference type="EMBL" id="VBB46720.1"/>
    </source>
</evidence>
<reference evidence="1" key="1">
    <citation type="submission" date="2018-07" db="EMBL/GenBank/DDBJ databases">
        <authorList>
            <consortium name="Genoscope - CEA"/>
            <person name="William W."/>
        </authorList>
    </citation>
    <scope>NUCLEOTIDE SEQUENCE</scope>
    <source>
        <strain evidence="1">IK1</strain>
    </source>
</reference>
<gene>
    <name evidence="1" type="ORF">TRIP_D40036</name>
</gene>
<dbReference type="EMBL" id="UPXZ01000034">
    <property type="protein sequence ID" value="VBB46720.1"/>
    <property type="molecule type" value="Genomic_DNA"/>
</dbReference>
<protein>
    <submittedName>
        <fullName evidence="1">Transposase</fullName>
    </submittedName>
</protein>
<accession>A0A653AFK0</accession>
<sequence length="142" mass="17178">MCQFHQVQIVKRYLTEGPELEASKELLSIIKMLCHTDKESFIYIFEQWCERWSSFLKERTKDKRTGKGHYVHTRLRSAYLSIKRNMRYLWTWYDNYELGIPNTNNGLEGKFTDLKSKLRNHNGLSKEHKKIFIDEYFKATFL</sequence>
<proteinExistence type="predicted"/>
<dbReference type="AlphaFoldDB" id="A0A653AFK0"/>
<name>A0A653AFK0_9BACT</name>